<dbReference type="InterPro" id="IPR018561">
    <property type="entry name" value="AosR"/>
</dbReference>
<sequence length="179" mass="19426">MHRFRKRFGRLTGQLSSVEASVLGDLVDQVRSLLAERRAEHSVDPLADLTGMAMGTAEAPQDAAVRRLLPDFHASDAELAAGLRQLHEPALIAAKDSAAVTLLDSLPRGGGTVRLDEQQTVAWMTALNDVRLAIAERIGLNDDEEPAALADGDDAIHTMWNTYQWLTMVLDSLVVASME</sequence>
<protein>
    <submittedName>
        <fullName evidence="1">DUF2017 domain-containing protein</fullName>
    </submittedName>
</protein>
<reference evidence="1" key="1">
    <citation type="submission" date="2024-05" db="EMBL/GenBank/DDBJ databases">
        <authorList>
            <person name="Cai S.Y."/>
            <person name="Jin L.M."/>
            <person name="Li H.R."/>
        </authorList>
    </citation>
    <scope>NUCLEOTIDE SEQUENCE</scope>
    <source>
        <strain evidence="1">A5-74</strain>
    </source>
</reference>
<accession>A0AAU8DTI0</accession>
<name>A0AAU8DTI0_9ACTN</name>
<gene>
    <name evidence="1" type="ORF">ABLG96_08615</name>
</gene>
<dbReference type="AlphaFoldDB" id="A0AAU8DTI0"/>
<dbReference type="Pfam" id="PF09438">
    <property type="entry name" value="DUF2017"/>
    <property type="match status" value="1"/>
</dbReference>
<organism evidence="1">
    <name type="scientific">Nakamurella sp. A5-74</name>
    <dbReference type="NCBI Taxonomy" id="3158264"/>
    <lineage>
        <taxon>Bacteria</taxon>
        <taxon>Bacillati</taxon>
        <taxon>Actinomycetota</taxon>
        <taxon>Actinomycetes</taxon>
        <taxon>Nakamurellales</taxon>
        <taxon>Nakamurellaceae</taxon>
        <taxon>Nakamurella</taxon>
    </lineage>
</organism>
<dbReference type="RefSeq" id="WP_353650939.1">
    <property type="nucleotide sequence ID" value="NZ_CP159218.1"/>
</dbReference>
<dbReference type="EMBL" id="CP159218">
    <property type="protein sequence ID" value="XCG65334.1"/>
    <property type="molecule type" value="Genomic_DNA"/>
</dbReference>
<evidence type="ECO:0000313" key="1">
    <source>
        <dbReference type="EMBL" id="XCG65334.1"/>
    </source>
</evidence>
<proteinExistence type="predicted"/>